<gene>
    <name evidence="5" type="ORF">C8C76_10364</name>
</gene>
<keyword evidence="1" id="KW-0547">Nucleotide-binding</keyword>
<dbReference type="InterPro" id="IPR027417">
    <property type="entry name" value="P-loop_NTPase"/>
</dbReference>
<keyword evidence="3" id="KW-0067">ATP-binding</keyword>
<comment type="caution">
    <text evidence="5">The sequence shown here is derived from an EMBL/GenBank/DDBJ whole genome shotgun (WGS) entry which is preliminary data.</text>
</comment>
<dbReference type="PANTHER" id="PTHR43146:SF1">
    <property type="entry name" value="CANCER-RELATED NUCLEOSIDE-TRIPHOSPHATASE"/>
    <property type="match status" value="1"/>
</dbReference>
<sequence>MANNYLITGAKGVGKSTLLARLLQELDLKTAGFSVARINAADGKPLLFELRQAAELKEKGAEALKNQAAADFSAAEKVKEDQAEAKRCQETFEIFNGAPETLSLSAAAGKSLKLLRYPKIFAYRENTEAKFTLKAEVFDNLGVELLRESAELIVMDELGRFELEAAKFQKEVFSLLASEKIVIGVIKAEENPFLDKIRQRNDIEIYQLNEDDQEQRAVILNKILENLKIYKQESE</sequence>
<dbReference type="Pfam" id="PF03266">
    <property type="entry name" value="NTPase_1"/>
    <property type="match status" value="2"/>
</dbReference>
<dbReference type="EMBL" id="QAXS01000003">
    <property type="protein sequence ID" value="PTW02208.1"/>
    <property type="molecule type" value="Genomic_DNA"/>
</dbReference>
<dbReference type="GO" id="GO:0017111">
    <property type="term" value="F:ribonucleoside triphosphate phosphatase activity"/>
    <property type="evidence" value="ECO:0007669"/>
    <property type="project" value="InterPro"/>
</dbReference>
<accession>A0A2T5RQI5</accession>
<evidence type="ECO:0000256" key="2">
    <source>
        <dbReference type="ARBA" id="ARBA00022801"/>
    </source>
</evidence>
<proteinExistence type="predicted"/>
<dbReference type="GO" id="GO:0005524">
    <property type="term" value="F:ATP binding"/>
    <property type="evidence" value="ECO:0007669"/>
    <property type="project" value="UniProtKB-KW"/>
</dbReference>
<dbReference type="RefSeq" id="WP_108138216.1">
    <property type="nucleotide sequence ID" value="NZ_QAXS01000003.1"/>
</dbReference>
<evidence type="ECO:0000313" key="6">
    <source>
        <dbReference type="Proteomes" id="UP000244089"/>
    </source>
</evidence>
<evidence type="ECO:0000256" key="1">
    <source>
        <dbReference type="ARBA" id="ARBA00022741"/>
    </source>
</evidence>
<dbReference type="PANTHER" id="PTHR43146">
    <property type="entry name" value="CANCER-RELATED NUCLEOSIDE-TRIPHOSPHATASE"/>
    <property type="match status" value="1"/>
</dbReference>
<protein>
    <submittedName>
        <fullName evidence="5">Nucleoside-triphosphatase</fullName>
    </submittedName>
</protein>
<dbReference type="InterPro" id="IPR003593">
    <property type="entry name" value="AAA+_ATPase"/>
</dbReference>
<dbReference type="Gene3D" id="3.40.50.300">
    <property type="entry name" value="P-loop containing nucleotide triphosphate hydrolases"/>
    <property type="match status" value="1"/>
</dbReference>
<dbReference type="InterPro" id="IPR004948">
    <property type="entry name" value="Nuc-triphosphatase_THEP1"/>
</dbReference>
<dbReference type="AlphaFoldDB" id="A0A2T5RQI5"/>
<feature type="domain" description="AAA+ ATPase" evidence="4">
    <location>
        <begin position="1"/>
        <end position="209"/>
    </location>
</feature>
<evidence type="ECO:0000256" key="3">
    <source>
        <dbReference type="ARBA" id="ARBA00022840"/>
    </source>
</evidence>
<evidence type="ECO:0000313" key="5">
    <source>
        <dbReference type="EMBL" id="PTW02208.1"/>
    </source>
</evidence>
<reference evidence="5 6" key="1">
    <citation type="submission" date="2018-04" db="EMBL/GenBank/DDBJ databases">
        <title>Subsurface microbial communities from deep shales in Ohio and West Virginia, USA.</title>
        <authorList>
            <person name="Wrighton K."/>
        </authorList>
    </citation>
    <scope>NUCLEOTIDE SEQUENCE [LARGE SCALE GENOMIC DNA]</scope>
    <source>
        <strain evidence="5 6">WC1</strain>
    </source>
</reference>
<dbReference type="OrthoDB" id="47144at2"/>
<evidence type="ECO:0000259" key="4">
    <source>
        <dbReference type="SMART" id="SM00382"/>
    </source>
</evidence>
<dbReference type="Proteomes" id="UP000244089">
    <property type="component" value="Unassembled WGS sequence"/>
</dbReference>
<organism evidence="5 6">
    <name type="scientific">Halanaerobium saccharolyticum</name>
    <dbReference type="NCBI Taxonomy" id="43595"/>
    <lineage>
        <taxon>Bacteria</taxon>
        <taxon>Bacillati</taxon>
        <taxon>Bacillota</taxon>
        <taxon>Clostridia</taxon>
        <taxon>Halanaerobiales</taxon>
        <taxon>Halanaerobiaceae</taxon>
        <taxon>Halanaerobium</taxon>
    </lineage>
</organism>
<dbReference type="SMART" id="SM00382">
    <property type="entry name" value="AAA"/>
    <property type="match status" value="1"/>
</dbReference>
<keyword evidence="2" id="KW-0378">Hydrolase</keyword>
<name>A0A2T5RQI5_9FIRM</name>
<dbReference type="SUPFAM" id="SSF52540">
    <property type="entry name" value="P-loop containing nucleoside triphosphate hydrolases"/>
    <property type="match status" value="1"/>
</dbReference>